<proteinExistence type="predicted"/>
<sequence length="153" mass="15138">MSNAKLTESLKIDTETYLGATVAGSSVSKLYDMKGYDNAALVFSMGLNAASIATCATVVVCLVESSQSSVGGTTLIGGKAALTIGQANNTAFSATCGITGMVLQSGSAAGATGATTGDAFRLGIGTDIVTFTFSSIATMMNATAGNMAATVAY</sequence>
<evidence type="ECO:0000256" key="1">
    <source>
        <dbReference type="SAM" id="Phobius"/>
    </source>
</evidence>
<feature type="transmembrane region" description="Helical" evidence="1">
    <location>
        <begin position="39"/>
        <end position="63"/>
    </location>
</feature>
<reference evidence="2" key="1">
    <citation type="journal article" date="2014" name="Front. Microbiol.">
        <title>High frequency of phylogenetically diverse reductive dehalogenase-homologous genes in deep subseafloor sedimentary metagenomes.</title>
        <authorList>
            <person name="Kawai M."/>
            <person name="Futagami T."/>
            <person name="Toyoda A."/>
            <person name="Takaki Y."/>
            <person name="Nishi S."/>
            <person name="Hori S."/>
            <person name="Arai W."/>
            <person name="Tsubouchi T."/>
            <person name="Morono Y."/>
            <person name="Uchiyama I."/>
            <person name="Ito T."/>
            <person name="Fujiyama A."/>
            <person name="Inagaki F."/>
            <person name="Takami H."/>
        </authorList>
    </citation>
    <scope>NUCLEOTIDE SEQUENCE</scope>
    <source>
        <strain evidence="2">Expedition CK06-06</strain>
    </source>
</reference>
<organism evidence="2">
    <name type="scientific">marine sediment metagenome</name>
    <dbReference type="NCBI Taxonomy" id="412755"/>
    <lineage>
        <taxon>unclassified sequences</taxon>
        <taxon>metagenomes</taxon>
        <taxon>ecological metagenomes</taxon>
    </lineage>
</organism>
<protein>
    <submittedName>
        <fullName evidence="2">Uncharacterized protein</fullName>
    </submittedName>
</protein>
<dbReference type="AlphaFoldDB" id="X0U3F6"/>
<name>X0U3F6_9ZZZZ</name>
<dbReference type="EMBL" id="BARS01018479">
    <property type="protein sequence ID" value="GAF94937.1"/>
    <property type="molecule type" value="Genomic_DNA"/>
</dbReference>
<accession>X0U3F6</accession>
<keyword evidence="1" id="KW-1133">Transmembrane helix</keyword>
<feature type="non-terminal residue" evidence="2">
    <location>
        <position position="153"/>
    </location>
</feature>
<gene>
    <name evidence="2" type="ORF">S01H1_30063</name>
</gene>
<keyword evidence="1" id="KW-0472">Membrane</keyword>
<comment type="caution">
    <text evidence="2">The sequence shown here is derived from an EMBL/GenBank/DDBJ whole genome shotgun (WGS) entry which is preliminary data.</text>
</comment>
<keyword evidence="1" id="KW-0812">Transmembrane</keyword>
<evidence type="ECO:0000313" key="2">
    <source>
        <dbReference type="EMBL" id="GAF94937.1"/>
    </source>
</evidence>